<dbReference type="InterPro" id="IPR003594">
    <property type="entry name" value="HATPase_dom"/>
</dbReference>
<dbReference type="SUPFAM" id="SSF48452">
    <property type="entry name" value="TPR-like"/>
    <property type="match status" value="2"/>
</dbReference>
<evidence type="ECO:0000313" key="12">
    <source>
        <dbReference type="EMBL" id="NCD72345.1"/>
    </source>
</evidence>
<feature type="repeat" description="TPR" evidence="8">
    <location>
        <begin position="107"/>
        <end position="140"/>
    </location>
</feature>
<dbReference type="InterPro" id="IPR011495">
    <property type="entry name" value="Sig_transdc_His_kin_sub2_dim/P"/>
</dbReference>
<dbReference type="Gene3D" id="3.30.450.20">
    <property type="entry name" value="PAS domain"/>
    <property type="match status" value="1"/>
</dbReference>
<reference evidence="12" key="1">
    <citation type="submission" date="2020-01" db="EMBL/GenBank/DDBJ databases">
        <authorList>
            <person name="Seo Y.L."/>
        </authorList>
    </citation>
    <scope>NUCLEOTIDE SEQUENCE</scope>
    <source>
        <strain evidence="12">R11</strain>
    </source>
</reference>
<proteinExistence type="predicted"/>
<comment type="catalytic activity">
    <reaction evidence="1">
        <text>ATP + protein L-histidine = ADP + protein N-phospho-L-histidine.</text>
        <dbReference type="EC" id="2.7.13.3"/>
    </reaction>
</comment>
<evidence type="ECO:0000256" key="9">
    <source>
        <dbReference type="SAM" id="Phobius"/>
    </source>
</evidence>
<keyword evidence="8" id="KW-0802">TPR repeat</keyword>
<evidence type="ECO:0000256" key="5">
    <source>
        <dbReference type="ARBA" id="ARBA00022741"/>
    </source>
</evidence>
<dbReference type="InterPro" id="IPR019734">
    <property type="entry name" value="TPR_rpt"/>
</dbReference>
<dbReference type="PANTHER" id="PTHR41523">
    <property type="entry name" value="TWO-COMPONENT SYSTEM SENSOR PROTEIN"/>
    <property type="match status" value="1"/>
</dbReference>
<reference evidence="12" key="2">
    <citation type="submission" date="2020-10" db="EMBL/GenBank/DDBJ databases">
        <title>Mucilaginibacter sp. nov., isolated from soil.</title>
        <authorList>
            <person name="Jeon C.O."/>
        </authorList>
    </citation>
    <scope>NUCLEOTIDE SEQUENCE</scope>
    <source>
        <strain evidence="12">R11</strain>
    </source>
</reference>
<sequence>MIRKFAFFLLVLFVNTVSAQKPDDKNNIAKYEQLIKHYRYLKPDSAKYFCKQALILARSKGDSAGVAKILLQKGMIDDNDGRFDDSEAEYQHSLEIFRALDSKKDIASTLIRLGVVKLRNGNYDKAIDDFLNALRNSELVKDKYGMMEANYSISWAYLDQHKDQPALQYLITAEGFNQQLPFSNISLNIYNHFGVVYTRLNDFKKAEYYLKKGLELSQKPEYQGLNINLLNNLAGVYARQGQIAKAVKFQELALARSKAIGNYLRELQSLLALSKTYTKTNPDKAIYYLTEAVLLARAQKIPKQEIRFLEYLSELYKSQGNYKMALETKDRQYALADSFFFKKMSQNIETLKGKYELSKSKARIKELDYLNNKRKMQLKTSVLYRNITLAGVAVLLVILILLYNQYKLKNKNNKEINSKNRSLNRLLEEKEWLVKEIHHRVKNNLQIVVSLLNTQARHLSNKEAIDAIDESAHRMQAMSIIHQKLYKTEGVSTVNVQDYLEELTAYLKDSVVKDKDIRFIKSFDGLTLDISQAIPIGLIVNEAVTNAVKHAFTEGGNNAINIVLTNGDKQKVILEIYDNGKGLPADFSLKNSESMGMMLMKGLAKQIDASLMIESRVGTYIKVEFISEIIPRVIFESGISEELLQ</sequence>
<evidence type="ECO:0000256" key="6">
    <source>
        <dbReference type="ARBA" id="ARBA00022777"/>
    </source>
</evidence>
<evidence type="ECO:0000259" key="11">
    <source>
        <dbReference type="SMART" id="SM00387"/>
    </source>
</evidence>
<keyword evidence="6" id="KW-0418">Kinase</keyword>
<dbReference type="Pfam" id="PF13181">
    <property type="entry name" value="TPR_8"/>
    <property type="match status" value="1"/>
</dbReference>
<feature type="domain" description="Histidine kinase/HSP90-like ATPase" evidence="11">
    <location>
        <begin position="531"/>
        <end position="629"/>
    </location>
</feature>
<evidence type="ECO:0000256" key="2">
    <source>
        <dbReference type="ARBA" id="ARBA00012438"/>
    </source>
</evidence>
<dbReference type="EMBL" id="WWEO01000045">
    <property type="protein sequence ID" value="NCD72345.1"/>
    <property type="molecule type" value="Genomic_DNA"/>
</dbReference>
<evidence type="ECO:0000256" key="10">
    <source>
        <dbReference type="SAM" id="SignalP"/>
    </source>
</evidence>
<keyword evidence="13" id="KW-1185">Reference proteome</keyword>
<dbReference type="SUPFAM" id="SSF55874">
    <property type="entry name" value="ATPase domain of HSP90 chaperone/DNA topoisomerase II/histidine kinase"/>
    <property type="match status" value="1"/>
</dbReference>
<keyword evidence="9" id="KW-0812">Transmembrane</keyword>
<feature type="chain" id="PRO_5036984163" description="histidine kinase" evidence="10">
    <location>
        <begin position="20"/>
        <end position="645"/>
    </location>
</feature>
<keyword evidence="7" id="KW-0067">ATP-binding</keyword>
<evidence type="ECO:0000256" key="7">
    <source>
        <dbReference type="ARBA" id="ARBA00022840"/>
    </source>
</evidence>
<dbReference type="Pfam" id="PF07568">
    <property type="entry name" value="HisKA_2"/>
    <property type="match status" value="1"/>
</dbReference>
<evidence type="ECO:0000313" key="13">
    <source>
        <dbReference type="Proteomes" id="UP000638732"/>
    </source>
</evidence>
<keyword evidence="9" id="KW-1133">Transmembrane helix</keyword>
<dbReference type="Gene3D" id="3.30.565.10">
    <property type="entry name" value="Histidine kinase-like ATPase, C-terminal domain"/>
    <property type="match status" value="1"/>
</dbReference>
<evidence type="ECO:0000256" key="3">
    <source>
        <dbReference type="ARBA" id="ARBA00022553"/>
    </source>
</evidence>
<dbReference type="Gene3D" id="1.25.40.10">
    <property type="entry name" value="Tetratricopeptide repeat domain"/>
    <property type="match status" value="2"/>
</dbReference>
<dbReference type="PROSITE" id="PS50005">
    <property type="entry name" value="TPR"/>
    <property type="match status" value="2"/>
</dbReference>
<keyword evidence="4" id="KW-0808">Transferase</keyword>
<dbReference type="RefSeq" id="WP_166588293.1">
    <property type="nucleotide sequence ID" value="NZ_WWEO01000045.1"/>
</dbReference>
<organism evidence="12 13">
    <name type="scientific">Mucilaginibacter agri</name>
    <dbReference type="NCBI Taxonomy" id="2695265"/>
    <lineage>
        <taxon>Bacteria</taxon>
        <taxon>Pseudomonadati</taxon>
        <taxon>Bacteroidota</taxon>
        <taxon>Sphingobacteriia</taxon>
        <taxon>Sphingobacteriales</taxon>
        <taxon>Sphingobacteriaceae</taxon>
        <taxon>Mucilaginibacter</taxon>
    </lineage>
</organism>
<dbReference type="InterPro" id="IPR011990">
    <property type="entry name" value="TPR-like_helical_dom_sf"/>
</dbReference>
<evidence type="ECO:0000256" key="1">
    <source>
        <dbReference type="ARBA" id="ARBA00000085"/>
    </source>
</evidence>
<evidence type="ECO:0000256" key="8">
    <source>
        <dbReference type="PROSITE-ProRule" id="PRU00339"/>
    </source>
</evidence>
<dbReference type="SMART" id="SM00387">
    <property type="entry name" value="HATPase_c"/>
    <property type="match status" value="1"/>
</dbReference>
<dbReference type="PANTHER" id="PTHR41523:SF8">
    <property type="entry name" value="ETHYLENE RESPONSE SENSOR PROTEIN"/>
    <property type="match status" value="1"/>
</dbReference>
<dbReference type="InterPro" id="IPR036890">
    <property type="entry name" value="HATPase_C_sf"/>
</dbReference>
<dbReference type="GO" id="GO:0005524">
    <property type="term" value="F:ATP binding"/>
    <property type="evidence" value="ECO:0007669"/>
    <property type="project" value="UniProtKB-KW"/>
</dbReference>
<keyword evidence="3" id="KW-0597">Phosphoprotein</keyword>
<dbReference type="EC" id="2.7.13.3" evidence="2"/>
<evidence type="ECO:0000256" key="4">
    <source>
        <dbReference type="ARBA" id="ARBA00022679"/>
    </source>
</evidence>
<dbReference type="AlphaFoldDB" id="A0A965ZJL6"/>
<name>A0A965ZJL6_9SPHI</name>
<dbReference type="Proteomes" id="UP000638732">
    <property type="component" value="Unassembled WGS sequence"/>
</dbReference>
<protein>
    <recommendedName>
        <fullName evidence="2">histidine kinase</fullName>
        <ecNumber evidence="2">2.7.13.3</ecNumber>
    </recommendedName>
</protein>
<dbReference type="Pfam" id="PF13424">
    <property type="entry name" value="TPR_12"/>
    <property type="match status" value="2"/>
</dbReference>
<dbReference type="Pfam" id="PF02518">
    <property type="entry name" value="HATPase_c"/>
    <property type="match status" value="1"/>
</dbReference>
<keyword evidence="5" id="KW-0547">Nucleotide-binding</keyword>
<feature type="repeat" description="TPR" evidence="8">
    <location>
        <begin position="187"/>
        <end position="220"/>
    </location>
</feature>
<gene>
    <name evidence="12" type="ORF">GSY63_23475</name>
</gene>
<feature type="transmembrane region" description="Helical" evidence="9">
    <location>
        <begin position="382"/>
        <end position="403"/>
    </location>
</feature>
<feature type="signal peptide" evidence="10">
    <location>
        <begin position="1"/>
        <end position="19"/>
    </location>
</feature>
<comment type="caution">
    <text evidence="12">The sequence shown here is derived from an EMBL/GenBank/DDBJ whole genome shotgun (WGS) entry which is preliminary data.</text>
</comment>
<accession>A0A965ZJL6</accession>
<keyword evidence="9" id="KW-0472">Membrane</keyword>
<keyword evidence="10" id="KW-0732">Signal</keyword>
<dbReference type="SMART" id="SM00028">
    <property type="entry name" value="TPR"/>
    <property type="match status" value="5"/>
</dbReference>
<dbReference type="GO" id="GO:0004673">
    <property type="term" value="F:protein histidine kinase activity"/>
    <property type="evidence" value="ECO:0007669"/>
    <property type="project" value="UniProtKB-EC"/>
</dbReference>